<reference evidence="4 5" key="1">
    <citation type="submission" date="2018-05" db="EMBL/GenBank/DDBJ databases">
        <title>Genome sequencing and assembly of the regulated plant pathogen Lachnellula willkommii and related sister species for the development of diagnostic species identification markers.</title>
        <authorList>
            <person name="Giroux E."/>
            <person name="Bilodeau G."/>
        </authorList>
    </citation>
    <scope>NUCLEOTIDE SEQUENCE [LARGE SCALE GENOMIC DNA]</scope>
    <source>
        <strain evidence="4 5">CBS 268.59</strain>
    </source>
</reference>
<dbReference type="InterPro" id="IPR007219">
    <property type="entry name" value="XnlR_reg_dom"/>
</dbReference>
<dbReference type="EMBL" id="QGMK01000036">
    <property type="protein sequence ID" value="TVY85018.1"/>
    <property type="molecule type" value="Genomic_DNA"/>
</dbReference>
<dbReference type="Pfam" id="PF04082">
    <property type="entry name" value="Fungal_trans"/>
    <property type="match status" value="1"/>
</dbReference>
<sequence>MQQRIDRLETLVRSLASQRKDEGPLMDAGNKREGGIKSIKAALGNGHQFNDVRHGLGVMQITEQSSTYKGSTHWEDVFQELDELKTIWKGAQRDDEDTGLHTSNVTTDGPALLCGLLKPVGLDDLLATLPAKPAVDKLIQRFFEENNSPVPSFHILHPHTFMQQYENHWHNPYESKLMWLGLLFSMLSLVMLSYHADDNEPPEYEGVSESLFELYRMRTAQCLMLADITKCAPHTLETLLFNAFAEQASRNANGASVWLMFGVITRVALQMGYHRDPSNYHEISVFEGEIRRRLWYSVRGMDALMSFQSGLPSMVRSLRYDTLDPSNLYSTELYEGMTKLPPSRPKSDVTPISYLLAKGRLAHILGEIGDFLSSLDSLSYDTVMKLDGDLSSARAELPAHFQVQSGKSQTPTLFSQTVQLEILYHQAMCILHRKFLAKGRVDQIFERSRTRCLESAMGVLSLQVILYEDAKRPGGKTSFAHNWCRLSFTSQDFILAAIVLCLDLRHIQIEDAEKATSRLAAATEQQESILTALNRACHIWKEAKDSSPETSKMYGVFSHMLNTLGISDKSTNSRLPEWQNAAPVELFPNDNQHSMETLNDVEFEDFDWTLWNSFIEGGSFEDAYGSMASPQLW</sequence>
<protein>
    <submittedName>
        <fullName evidence="4">Equisetin cluster transcription factor eqxF</fullName>
    </submittedName>
</protein>
<organism evidence="4 5">
    <name type="scientific">Lachnellula suecica</name>
    <dbReference type="NCBI Taxonomy" id="602035"/>
    <lineage>
        <taxon>Eukaryota</taxon>
        <taxon>Fungi</taxon>
        <taxon>Dikarya</taxon>
        <taxon>Ascomycota</taxon>
        <taxon>Pezizomycotina</taxon>
        <taxon>Leotiomycetes</taxon>
        <taxon>Helotiales</taxon>
        <taxon>Lachnaceae</taxon>
        <taxon>Lachnellula</taxon>
    </lineage>
</organism>
<accession>A0A8T9CHB6</accession>
<dbReference type="CDD" id="cd12148">
    <property type="entry name" value="fungal_TF_MHR"/>
    <property type="match status" value="1"/>
</dbReference>
<dbReference type="SMART" id="SM00906">
    <property type="entry name" value="Fungal_trans"/>
    <property type="match status" value="1"/>
</dbReference>
<dbReference type="GO" id="GO:0006351">
    <property type="term" value="P:DNA-templated transcription"/>
    <property type="evidence" value="ECO:0007669"/>
    <property type="project" value="InterPro"/>
</dbReference>
<dbReference type="GO" id="GO:0003677">
    <property type="term" value="F:DNA binding"/>
    <property type="evidence" value="ECO:0007669"/>
    <property type="project" value="InterPro"/>
</dbReference>
<feature type="domain" description="Xylanolytic transcriptional activator regulatory" evidence="3">
    <location>
        <begin position="257"/>
        <end position="331"/>
    </location>
</feature>
<dbReference type="InterPro" id="IPR050613">
    <property type="entry name" value="Sec_Metabolite_Reg"/>
</dbReference>
<proteinExistence type="predicted"/>
<dbReference type="OrthoDB" id="762982at2759"/>
<evidence type="ECO:0000313" key="4">
    <source>
        <dbReference type="EMBL" id="TVY85018.1"/>
    </source>
</evidence>
<dbReference type="PANTHER" id="PTHR31001">
    <property type="entry name" value="UNCHARACTERIZED TRANSCRIPTIONAL REGULATORY PROTEIN"/>
    <property type="match status" value="1"/>
</dbReference>
<dbReference type="PANTHER" id="PTHR31001:SF49">
    <property type="entry name" value="ZN(II)2CYS6 TRANSCRIPTION FACTOR (EUROFUNG)"/>
    <property type="match status" value="1"/>
</dbReference>
<evidence type="ECO:0000259" key="3">
    <source>
        <dbReference type="SMART" id="SM00906"/>
    </source>
</evidence>
<dbReference type="AlphaFoldDB" id="A0A8T9CHB6"/>
<comment type="subcellular location">
    <subcellularLocation>
        <location evidence="1">Nucleus</location>
    </subcellularLocation>
</comment>
<keyword evidence="2" id="KW-0539">Nucleus</keyword>
<evidence type="ECO:0000256" key="1">
    <source>
        <dbReference type="ARBA" id="ARBA00004123"/>
    </source>
</evidence>
<dbReference type="Proteomes" id="UP000469558">
    <property type="component" value="Unassembled WGS sequence"/>
</dbReference>
<evidence type="ECO:0000256" key="2">
    <source>
        <dbReference type="ARBA" id="ARBA00023242"/>
    </source>
</evidence>
<evidence type="ECO:0000313" key="5">
    <source>
        <dbReference type="Proteomes" id="UP000469558"/>
    </source>
</evidence>
<keyword evidence="5" id="KW-1185">Reference proteome</keyword>
<dbReference type="GO" id="GO:0008270">
    <property type="term" value="F:zinc ion binding"/>
    <property type="evidence" value="ECO:0007669"/>
    <property type="project" value="InterPro"/>
</dbReference>
<gene>
    <name evidence="4" type="primary">eqxF_0</name>
    <name evidence="4" type="ORF">LSUE1_G000917</name>
</gene>
<name>A0A8T9CHB6_9HELO</name>
<comment type="caution">
    <text evidence="4">The sequence shown here is derived from an EMBL/GenBank/DDBJ whole genome shotgun (WGS) entry which is preliminary data.</text>
</comment>
<dbReference type="GO" id="GO:0005634">
    <property type="term" value="C:nucleus"/>
    <property type="evidence" value="ECO:0007669"/>
    <property type="project" value="UniProtKB-SubCell"/>
</dbReference>